<sequence length="471" mass="53663">MNVRLYNTNNVSKKTKILVVAQNIEWRTITDVSNKSFKKADAFFDSTVSMLKNDPDYEIVTTYPVDNSLSGLKIIVDKRKSQKNIIHKPFEIYLSFDAWKKSQKANNYFNELWGKINNSSSFNALIENTGINYSPLREKLSDYFLGIFGPIVQQIEMAKKLTESENPDLILMQYEYGIFELSLIVAGKKQNIPVLAVQHGIITPSHDGYMHSKDELSTNGSIKSPYYPIPDITAVFGPYYNDILTNLSTYPENSVVVTGQPRYDILYHAHEMYNKEQFLERYNIPKNHKIVLWTTQCHAFSDEENNANSRAIFGALENLADVTLILKQHPGEGEKYTDMIMDALKDYHINVIILPRDSDTYEQLTVCDLLIVKKSTTAMEAVALNKPVIVLNLSGKPDVIDYVEEGVALGVYKENDLSIAIEKLLKDDSELADNRESYVGKYLYKIDGKSTERVVQLIKKMVDGKKDRNNT</sequence>
<dbReference type="AlphaFoldDB" id="A0A9Q4KRP1"/>
<gene>
    <name evidence="1" type="ORF">L0665_01720</name>
</gene>
<dbReference type="RefSeq" id="WP_274923997.1">
    <property type="nucleotide sequence ID" value="NZ_JAKELO010000002.1"/>
</dbReference>
<protein>
    <submittedName>
        <fullName evidence="1">CDP-glycerol glycerophosphotransferase family protein</fullName>
    </submittedName>
</protein>
<proteinExistence type="predicted"/>
<dbReference type="GO" id="GO:0047355">
    <property type="term" value="F:CDP-glycerol glycerophosphotransferase activity"/>
    <property type="evidence" value="ECO:0007669"/>
    <property type="project" value="InterPro"/>
</dbReference>
<dbReference type="EMBL" id="JAKELO010000002">
    <property type="protein sequence ID" value="MDE4907339.1"/>
    <property type="molecule type" value="Genomic_DNA"/>
</dbReference>
<dbReference type="GO" id="GO:0016020">
    <property type="term" value="C:membrane"/>
    <property type="evidence" value="ECO:0007669"/>
    <property type="project" value="InterPro"/>
</dbReference>
<accession>A0A9Q4KRP1</accession>
<dbReference type="PANTHER" id="PTHR43174:SF3">
    <property type="entry name" value="UDP-N-ACETYLGLUCOSAMINE 2-EPIMERASE"/>
    <property type="match status" value="1"/>
</dbReference>
<dbReference type="InterPro" id="IPR007554">
    <property type="entry name" value="Glycerophosphate_synth"/>
</dbReference>
<name>A0A9Q4KRP1_9EURY</name>
<dbReference type="InterPro" id="IPR043148">
    <property type="entry name" value="TagF_C"/>
</dbReference>
<dbReference type="Gene3D" id="3.40.50.12580">
    <property type="match status" value="1"/>
</dbReference>
<dbReference type="InterPro" id="IPR029767">
    <property type="entry name" value="WecB-like"/>
</dbReference>
<comment type="caution">
    <text evidence="1">The sequence shown here is derived from an EMBL/GenBank/DDBJ whole genome shotgun (WGS) entry which is preliminary data.</text>
</comment>
<evidence type="ECO:0000313" key="1">
    <source>
        <dbReference type="EMBL" id="MDE4907339.1"/>
    </source>
</evidence>
<evidence type="ECO:0000313" key="2">
    <source>
        <dbReference type="Proteomes" id="UP001143747"/>
    </source>
</evidence>
<keyword evidence="2" id="KW-1185">Reference proteome</keyword>
<dbReference type="Proteomes" id="UP001143747">
    <property type="component" value="Unassembled WGS sequence"/>
</dbReference>
<reference evidence="1" key="1">
    <citation type="submission" date="2022-01" db="EMBL/GenBank/DDBJ databases">
        <title>Draft genome of Methanogenium marinum DSM 15558.</title>
        <authorList>
            <person name="Chen S.-C."/>
            <person name="You Y.-T."/>
        </authorList>
    </citation>
    <scope>NUCLEOTIDE SEQUENCE</scope>
    <source>
        <strain evidence="1">DSM 15558</strain>
    </source>
</reference>
<organism evidence="1 2">
    <name type="scientific">Methanogenium marinum</name>
    <dbReference type="NCBI Taxonomy" id="348610"/>
    <lineage>
        <taxon>Archaea</taxon>
        <taxon>Methanobacteriati</taxon>
        <taxon>Methanobacteriota</taxon>
        <taxon>Stenosarchaea group</taxon>
        <taxon>Methanomicrobia</taxon>
        <taxon>Methanomicrobiales</taxon>
        <taxon>Methanomicrobiaceae</taxon>
        <taxon>Methanogenium</taxon>
    </lineage>
</organism>
<dbReference type="Pfam" id="PF04464">
    <property type="entry name" value="Glyphos_transf"/>
    <property type="match status" value="1"/>
</dbReference>
<dbReference type="PANTHER" id="PTHR43174">
    <property type="entry name" value="UDP-N-ACETYLGLUCOSAMINE 2-EPIMERASE"/>
    <property type="match status" value="1"/>
</dbReference>
<dbReference type="SUPFAM" id="SSF53756">
    <property type="entry name" value="UDP-Glycosyltransferase/glycogen phosphorylase"/>
    <property type="match status" value="1"/>
</dbReference>